<feature type="region of interest" description="Disordered" evidence="1">
    <location>
        <begin position="312"/>
        <end position="345"/>
    </location>
</feature>
<dbReference type="EMBL" id="JOKG01000007">
    <property type="protein sequence ID" value="KEQ11439.1"/>
    <property type="molecule type" value="Genomic_DNA"/>
</dbReference>
<feature type="compositionally biased region" description="Polar residues" evidence="1">
    <location>
        <begin position="319"/>
        <end position="331"/>
    </location>
</feature>
<evidence type="ECO:0000313" key="2">
    <source>
        <dbReference type="EMBL" id="KEQ11439.1"/>
    </source>
</evidence>
<gene>
    <name evidence="2" type="ORF">GZ77_25385</name>
</gene>
<sequence>MMRPFNPNIVNKFIGEGQSPDRILRFSDQKQVDSEKKGVLWQSKEAKRLGKALQLFVSRHLELAVKTINKRAIKVVNREQCKNLINHYRNQPVSEIHQLEITLLEAVVSQNQEGVNKALDEMKDLFKLSFGDEWPEKYQAFLKDESKEILKLSQAHSDQGFISRLMFGKPKYKTMIEALDKKIDKQKGELNRARQKQDIQKWQGNQRKRKSGKPVQNRDQARAAKRNRQQNTSGNIPARRTQNQQVPIDSKAAQQLAFDIVCEQAKEIKAEDYQLAMEYDLLNSHMVEALLREGDVSHAAETFKELVKALRPEKKVASQPPQRSQRQNVAGNRTERAEAQQARQLPNDLQVAQKLAFDIARGHTEEIRAEDFQLAIKHGLLNGVSAQKSVHEAKLQFVV</sequence>
<name>A0A081MZ16_9GAMM</name>
<reference evidence="2 3" key="1">
    <citation type="submission" date="2014-06" db="EMBL/GenBank/DDBJ databases">
        <title>Whole Genome Sequences of Three Symbiotic Endozoicomonas Bacteria.</title>
        <authorList>
            <person name="Neave M.J."/>
            <person name="Apprill A."/>
            <person name="Voolstra C.R."/>
        </authorList>
    </citation>
    <scope>NUCLEOTIDE SEQUENCE [LARGE SCALE GENOMIC DNA]</scope>
    <source>
        <strain evidence="2 3">LMG 24815</strain>
    </source>
</reference>
<comment type="caution">
    <text evidence="2">The sequence shown here is derived from an EMBL/GenBank/DDBJ whole genome shotgun (WGS) entry which is preliminary data.</text>
</comment>
<proteinExistence type="predicted"/>
<organism evidence="2 3">
    <name type="scientific">Endozoicomonas montiporae</name>
    <dbReference type="NCBI Taxonomy" id="1027273"/>
    <lineage>
        <taxon>Bacteria</taxon>
        <taxon>Pseudomonadati</taxon>
        <taxon>Pseudomonadota</taxon>
        <taxon>Gammaproteobacteria</taxon>
        <taxon>Oceanospirillales</taxon>
        <taxon>Endozoicomonadaceae</taxon>
        <taxon>Endozoicomonas</taxon>
    </lineage>
</organism>
<accession>A0A081MZ16</accession>
<evidence type="ECO:0000256" key="1">
    <source>
        <dbReference type="SAM" id="MobiDB-lite"/>
    </source>
</evidence>
<protein>
    <submittedName>
        <fullName evidence="2">Uncharacterized protein</fullName>
    </submittedName>
</protein>
<feature type="region of interest" description="Disordered" evidence="1">
    <location>
        <begin position="187"/>
        <end position="245"/>
    </location>
</feature>
<feature type="compositionally biased region" description="Polar residues" evidence="1">
    <location>
        <begin position="229"/>
        <end position="245"/>
    </location>
</feature>
<dbReference type="Proteomes" id="UP000028006">
    <property type="component" value="Unassembled WGS sequence"/>
</dbReference>
<dbReference type="AlphaFoldDB" id="A0A081MZ16"/>
<keyword evidence="3" id="KW-1185">Reference proteome</keyword>
<feature type="compositionally biased region" description="Basic and acidic residues" evidence="1">
    <location>
        <begin position="187"/>
        <end position="199"/>
    </location>
</feature>
<dbReference type="RefSeq" id="WP_034879697.1">
    <property type="nucleotide sequence ID" value="NZ_JOKG01000007.1"/>
</dbReference>
<evidence type="ECO:0000313" key="3">
    <source>
        <dbReference type="Proteomes" id="UP000028006"/>
    </source>
</evidence>